<gene>
    <name evidence="2" type="ORF">GAK29_00769</name>
</gene>
<keyword evidence="1" id="KW-1133">Transmembrane helix</keyword>
<reference evidence="3" key="1">
    <citation type="journal article" date="2020" name="MBio">
        <title>Horizontal gene transfer to a defensive symbiont with a reduced genome amongst a multipartite beetle microbiome.</title>
        <authorList>
            <person name="Waterworth S.C."/>
            <person name="Florez L.V."/>
            <person name="Rees E.R."/>
            <person name="Hertweck C."/>
            <person name="Kaltenpoth M."/>
            <person name="Kwan J.C."/>
        </authorList>
    </citation>
    <scope>NUCLEOTIDE SEQUENCE [LARGE SCALE GENOMIC DNA]</scope>
</reference>
<accession>A0A833U0K2</accession>
<protein>
    <recommendedName>
        <fullName evidence="4">Preprotein translocase subunit SecA</fullName>
    </recommendedName>
</protein>
<evidence type="ECO:0000313" key="3">
    <source>
        <dbReference type="Proteomes" id="UP000490535"/>
    </source>
</evidence>
<comment type="caution">
    <text evidence="2">The sequence shown here is derived from an EMBL/GenBank/DDBJ whole genome shotgun (WGS) entry which is preliminary data.</text>
</comment>
<evidence type="ECO:0008006" key="4">
    <source>
        <dbReference type="Google" id="ProtNLM"/>
    </source>
</evidence>
<evidence type="ECO:0000256" key="1">
    <source>
        <dbReference type="SAM" id="Phobius"/>
    </source>
</evidence>
<feature type="transmembrane region" description="Helical" evidence="1">
    <location>
        <begin position="84"/>
        <end position="102"/>
    </location>
</feature>
<dbReference type="SUPFAM" id="SSF81324">
    <property type="entry name" value="Voltage-gated potassium channels"/>
    <property type="match status" value="1"/>
</dbReference>
<dbReference type="EMBL" id="WNDP01000012">
    <property type="protein sequence ID" value="KAF1027257.1"/>
    <property type="molecule type" value="Genomic_DNA"/>
</dbReference>
<feature type="transmembrane region" description="Helical" evidence="1">
    <location>
        <begin position="109"/>
        <end position="127"/>
    </location>
</feature>
<keyword evidence="1" id="KW-0472">Membrane</keyword>
<feature type="transmembrane region" description="Helical" evidence="1">
    <location>
        <begin position="21"/>
        <end position="49"/>
    </location>
</feature>
<keyword evidence="1" id="KW-0812">Transmembrane</keyword>
<evidence type="ECO:0000313" key="2">
    <source>
        <dbReference type="EMBL" id="KAF1027257.1"/>
    </source>
</evidence>
<sequence>MTEQVNAPQQDTQPKQEMSRGWWISFGYDIFMMFIIVFNLFCLCANAFLMSNFGDWLFNEIRLPQVLQYYKTDLHPWVIKTESWFITFLVVELAIRWLIAIINKHHARWFFCPFIHWYEILAIIPYLRFLRFLRLIRAGIIAYHFHELGYKVIPDSIMKRIVFYYRVLMEELSDRVVITVIDGIKHELATSSSHKKIIHDLVDHHRERFAQTLAEILQESLAVELKAQSAQITHNVGQIVRQAIEDTPQLTQLLRLIPIASSMIENQIQNIGQQLGENITQGLVQPFTQGNIQQPNATYQLISTKLSQINIENQHLEELVESVVYESLESLRKQVKVKQWQIELEKNDKPKTE</sequence>
<dbReference type="AlphaFoldDB" id="A0A833U0K2"/>
<dbReference type="Proteomes" id="UP000490535">
    <property type="component" value="Unassembled WGS sequence"/>
</dbReference>
<organism evidence="2 3">
    <name type="scientific">Acinetobacter bereziniae</name>
    <name type="common">Acinetobacter genomosp. 10</name>
    <dbReference type="NCBI Taxonomy" id="106648"/>
    <lineage>
        <taxon>Bacteria</taxon>
        <taxon>Pseudomonadati</taxon>
        <taxon>Pseudomonadota</taxon>
        <taxon>Gammaproteobacteria</taxon>
        <taxon>Moraxellales</taxon>
        <taxon>Moraxellaceae</taxon>
        <taxon>Acinetobacter</taxon>
    </lineage>
</organism>
<name>A0A833U0K2_ACIBZ</name>
<proteinExistence type="predicted"/>